<sequence>MGSTSCCTPVIDLQNFPSISHELIHACEQWGCFRIINHPIPATLMFEMKSVVRSLLDLPAEIKRRNTDVIAGSGYVAPTKINPLYEGLGLYDVGSTESVLEFCSQLDASPPQRDTILRYSQAVHDLAMELGSKIAESMGLGKDLFKGWPCQFRINKYSFTPESVGSSGVQIHTDSGFLTILQDDENVGGLEVMDKKSGEFVSVDPMPGTLLVNLGDIATVWSNGRFYNVKHRVQCKEAKTRLSIALFMLGPKEAAVEAPPQLVDTEHPRLYDPVVFEEYRKLRLSTGMRAGEALSLLSPSKR</sequence>
<keyword evidence="2" id="KW-1185">Reference proteome</keyword>
<reference evidence="1" key="1">
    <citation type="submission" date="2022-02" db="EMBL/GenBank/DDBJ databases">
        <title>Plant Genome Project.</title>
        <authorList>
            <person name="Zhang R.-G."/>
        </authorList>
    </citation>
    <scope>NUCLEOTIDE SEQUENCE</scope>
    <source>
        <strain evidence="1">AT1</strain>
    </source>
</reference>
<evidence type="ECO:0000313" key="2">
    <source>
        <dbReference type="Proteomes" id="UP001062846"/>
    </source>
</evidence>
<evidence type="ECO:0000313" key="1">
    <source>
        <dbReference type="EMBL" id="KAI8557983.1"/>
    </source>
</evidence>
<gene>
    <name evidence="1" type="ORF">RHMOL_Rhmol04G0053600</name>
</gene>
<accession>A0ACC0NZH1</accession>
<organism evidence="1 2">
    <name type="scientific">Rhododendron molle</name>
    <name type="common">Chinese azalea</name>
    <name type="synonym">Azalea mollis</name>
    <dbReference type="NCBI Taxonomy" id="49168"/>
    <lineage>
        <taxon>Eukaryota</taxon>
        <taxon>Viridiplantae</taxon>
        <taxon>Streptophyta</taxon>
        <taxon>Embryophyta</taxon>
        <taxon>Tracheophyta</taxon>
        <taxon>Spermatophyta</taxon>
        <taxon>Magnoliopsida</taxon>
        <taxon>eudicotyledons</taxon>
        <taxon>Gunneridae</taxon>
        <taxon>Pentapetalae</taxon>
        <taxon>asterids</taxon>
        <taxon>Ericales</taxon>
        <taxon>Ericaceae</taxon>
        <taxon>Ericoideae</taxon>
        <taxon>Rhodoreae</taxon>
        <taxon>Rhododendron</taxon>
    </lineage>
</organism>
<name>A0ACC0NZH1_RHOML</name>
<comment type="caution">
    <text evidence="1">The sequence shown here is derived from an EMBL/GenBank/DDBJ whole genome shotgun (WGS) entry which is preliminary data.</text>
</comment>
<dbReference type="Proteomes" id="UP001062846">
    <property type="component" value="Chromosome 4"/>
</dbReference>
<dbReference type="EMBL" id="CM046391">
    <property type="protein sequence ID" value="KAI8557983.1"/>
    <property type="molecule type" value="Genomic_DNA"/>
</dbReference>
<proteinExistence type="predicted"/>
<protein>
    <submittedName>
        <fullName evidence="1">Uncharacterized protein</fullName>
    </submittedName>
</protein>